<proteinExistence type="predicted"/>
<feature type="compositionally biased region" description="Acidic residues" evidence="1">
    <location>
        <begin position="269"/>
        <end position="283"/>
    </location>
</feature>
<sequence length="383" mass="42672">MASRLRSMIGFGNGIATAPQSMQTSSKQAESTTKKPAAAEDVTMQEDVTEVEGFTGKMRLNIPTHFNVGVICMPTSMNHFMLKTMDPVLKDKGVAVDDAAYVDSWKASGTGKTKSTESRIFKTRPGAVDTSCYFMLIEGTGDEDAMVVPVSHYVTVDPVTAPKSGGAHPERRLDVDENAIEQKLGRIAKMEDESIISHRGTKREDILEDGKSKNKISEIPWDYDQVHSDDEELYPVVDAEHEEDPISQPKLTTFGQKMKSLLQQQMEREVDEELQEYSDDDEGSQVSAPGKQQRSSETAEPPSSKKTKTDDEKSLAVEDRVLRFLRQNNGKVPVKGVLAHFNIKQKNEEFRLIQTVIQKCCTMSTEAKDGDKVKYIALKPEFQ</sequence>
<feature type="compositionally biased region" description="Polar residues" evidence="1">
    <location>
        <begin position="18"/>
        <end position="31"/>
    </location>
</feature>
<dbReference type="AlphaFoldDB" id="A0AAD8PCN7"/>
<reference evidence="2" key="1">
    <citation type="submission" date="2023-08" db="EMBL/GenBank/DDBJ databases">
        <title>Draft sequence of the Babesia gibsoni genome.</title>
        <authorList>
            <person name="Yamagishi J.Y."/>
            <person name="Xuan X.X."/>
        </authorList>
    </citation>
    <scope>NUCLEOTIDE SEQUENCE</scope>
    <source>
        <strain evidence="2">Azabu</strain>
    </source>
</reference>
<name>A0AAD8PCN7_BABGI</name>
<evidence type="ECO:0000313" key="2">
    <source>
        <dbReference type="EMBL" id="KAK1442233.1"/>
    </source>
</evidence>
<comment type="caution">
    <text evidence="2">The sequence shown here is derived from an EMBL/GenBank/DDBJ whole genome shotgun (WGS) entry which is preliminary data.</text>
</comment>
<dbReference type="Proteomes" id="UP001230268">
    <property type="component" value="Unassembled WGS sequence"/>
</dbReference>
<gene>
    <name evidence="2" type="ORF">BgAZ_402630</name>
</gene>
<evidence type="ECO:0000313" key="3">
    <source>
        <dbReference type="Proteomes" id="UP001230268"/>
    </source>
</evidence>
<evidence type="ECO:0000256" key="1">
    <source>
        <dbReference type="SAM" id="MobiDB-lite"/>
    </source>
</evidence>
<feature type="region of interest" description="Disordered" evidence="1">
    <location>
        <begin position="14"/>
        <end position="43"/>
    </location>
</feature>
<feature type="region of interest" description="Disordered" evidence="1">
    <location>
        <begin position="266"/>
        <end position="314"/>
    </location>
</feature>
<organism evidence="2 3">
    <name type="scientific">Babesia gibsoni</name>
    <dbReference type="NCBI Taxonomy" id="33632"/>
    <lineage>
        <taxon>Eukaryota</taxon>
        <taxon>Sar</taxon>
        <taxon>Alveolata</taxon>
        <taxon>Apicomplexa</taxon>
        <taxon>Aconoidasida</taxon>
        <taxon>Piroplasmida</taxon>
        <taxon>Babesiidae</taxon>
        <taxon>Babesia</taxon>
    </lineage>
</organism>
<dbReference type="EMBL" id="JAVEPI010000004">
    <property type="protein sequence ID" value="KAK1442233.1"/>
    <property type="molecule type" value="Genomic_DNA"/>
</dbReference>
<feature type="compositionally biased region" description="Polar residues" evidence="1">
    <location>
        <begin position="284"/>
        <end position="298"/>
    </location>
</feature>
<keyword evidence="3" id="KW-1185">Reference proteome</keyword>
<protein>
    <submittedName>
        <fullName evidence="2">Uncharacterized protein</fullName>
    </submittedName>
</protein>
<accession>A0AAD8PCN7</accession>